<dbReference type="GO" id="GO:0003677">
    <property type="term" value="F:DNA binding"/>
    <property type="evidence" value="ECO:0007669"/>
    <property type="project" value="InterPro"/>
</dbReference>
<name>A0A8J4GYP6_9BACL</name>
<comment type="caution">
    <text evidence="2">The sequence shown here is derived from an EMBL/GenBank/DDBJ whole genome shotgun (WGS) entry which is preliminary data.</text>
</comment>
<dbReference type="GO" id="GO:0070063">
    <property type="term" value="F:RNA polymerase binding"/>
    <property type="evidence" value="ECO:0007669"/>
    <property type="project" value="InterPro"/>
</dbReference>
<dbReference type="Proteomes" id="UP000677918">
    <property type="component" value="Unassembled WGS sequence"/>
</dbReference>
<dbReference type="Pfam" id="PF01272">
    <property type="entry name" value="GreA_GreB"/>
    <property type="match status" value="1"/>
</dbReference>
<dbReference type="SUPFAM" id="SSF54534">
    <property type="entry name" value="FKBP-like"/>
    <property type="match status" value="1"/>
</dbReference>
<evidence type="ECO:0000259" key="1">
    <source>
        <dbReference type="Pfam" id="PF01272"/>
    </source>
</evidence>
<dbReference type="GO" id="GO:0006354">
    <property type="term" value="P:DNA-templated transcription elongation"/>
    <property type="evidence" value="ECO:0007669"/>
    <property type="project" value="TreeGrafter"/>
</dbReference>
<protein>
    <recommendedName>
        <fullName evidence="1">Transcription elongation factor GreA/GreB C-terminal domain-containing protein</fullName>
    </recommendedName>
</protein>
<accession>A0A8J4GYP6</accession>
<dbReference type="GO" id="GO:0032784">
    <property type="term" value="P:regulation of DNA-templated transcription elongation"/>
    <property type="evidence" value="ECO:0007669"/>
    <property type="project" value="InterPro"/>
</dbReference>
<dbReference type="InterPro" id="IPR023459">
    <property type="entry name" value="Tscrpt_elong_fac_GreA/B_fam"/>
</dbReference>
<dbReference type="InterPro" id="IPR036953">
    <property type="entry name" value="GreA/GreB_C_sf"/>
</dbReference>
<feature type="domain" description="Transcription elongation factor GreA/GreB C-terminal" evidence="1">
    <location>
        <begin position="68"/>
        <end position="139"/>
    </location>
</feature>
<gene>
    <name evidence="2" type="ORF">XYCOK13_04760</name>
</gene>
<dbReference type="EMBL" id="BOVK01000006">
    <property type="protein sequence ID" value="GIQ67652.1"/>
    <property type="molecule type" value="Genomic_DNA"/>
</dbReference>
<dbReference type="AlphaFoldDB" id="A0A8J4GYP6"/>
<dbReference type="InterPro" id="IPR001437">
    <property type="entry name" value="Tscrpt_elong_fac_GreA/B_C"/>
</dbReference>
<dbReference type="Gene3D" id="3.10.50.30">
    <property type="entry name" value="Transcription elongation factor, GreA/GreB, C-terminal domain"/>
    <property type="match status" value="1"/>
</dbReference>
<sequence>MNLSSSLEASRRQIRNQLDYFDQELISFLDHYIPQDAHRRSKVEQTLRVYTSVLEDLLENLTLSSLHSVVLIGSKIALYDMNDKTSEFFMIVLPHDADPDMNKISFLSPLGFQLLMARKGEAYNLETPSGIMRVRVDDIQLLHDEEMEL</sequence>
<proteinExistence type="predicted"/>
<reference evidence="2" key="1">
    <citation type="submission" date="2021-04" db="EMBL/GenBank/DDBJ databases">
        <title>Draft genome sequence of Xylanibacillus composti strain K13.</title>
        <authorList>
            <person name="Uke A."/>
            <person name="Chhe C."/>
            <person name="Baramee S."/>
            <person name="Kosugi A."/>
        </authorList>
    </citation>
    <scope>NUCLEOTIDE SEQUENCE</scope>
    <source>
        <strain evidence="2">K13</strain>
    </source>
</reference>
<dbReference type="PANTHER" id="PTHR30437">
    <property type="entry name" value="TRANSCRIPTION ELONGATION FACTOR GREA"/>
    <property type="match status" value="1"/>
</dbReference>
<dbReference type="PANTHER" id="PTHR30437:SF4">
    <property type="entry name" value="TRANSCRIPTION ELONGATION FACTOR GREA"/>
    <property type="match status" value="1"/>
</dbReference>
<keyword evidence="3" id="KW-1185">Reference proteome</keyword>
<dbReference type="RefSeq" id="WP_213410273.1">
    <property type="nucleotide sequence ID" value="NZ_BOVK01000006.1"/>
</dbReference>
<evidence type="ECO:0000313" key="3">
    <source>
        <dbReference type="Proteomes" id="UP000677918"/>
    </source>
</evidence>
<evidence type="ECO:0000313" key="2">
    <source>
        <dbReference type="EMBL" id="GIQ67652.1"/>
    </source>
</evidence>
<organism evidence="2 3">
    <name type="scientific">Xylanibacillus composti</name>
    <dbReference type="NCBI Taxonomy" id="1572762"/>
    <lineage>
        <taxon>Bacteria</taxon>
        <taxon>Bacillati</taxon>
        <taxon>Bacillota</taxon>
        <taxon>Bacilli</taxon>
        <taxon>Bacillales</taxon>
        <taxon>Paenibacillaceae</taxon>
        <taxon>Xylanibacillus</taxon>
    </lineage>
</organism>